<dbReference type="InterPro" id="IPR004776">
    <property type="entry name" value="Mem_transp_PIN-like"/>
</dbReference>
<feature type="transmembrane region" description="Helical" evidence="8">
    <location>
        <begin position="155"/>
        <end position="176"/>
    </location>
</feature>
<evidence type="ECO:0000256" key="8">
    <source>
        <dbReference type="SAM" id="Phobius"/>
    </source>
</evidence>
<reference evidence="9 10" key="1">
    <citation type="submission" date="2015-09" db="EMBL/GenBank/DDBJ databases">
        <authorList>
            <consortium name="Swine Surveillance"/>
        </authorList>
    </citation>
    <scope>NUCLEOTIDE SEQUENCE [LARGE SCALE GENOMIC DNA]</scope>
    <source>
        <strain evidence="9 10">CECT 4357</strain>
    </source>
</reference>
<dbReference type="Pfam" id="PF03547">
    <property type="entry name" value="Mem_trans"/>
    <property type="match status" value="1"/>
</dbReference>
<comment type="similarity">
    <text evidence="2">Belongs to the auxin efflux carrier (TC 2.A.69) family.</text>
</comment>
<dbReference type="GO" id="GO:0055085">
    <property type="term" value="P:transmembrane transport"/>
    <property type="evidence" value="ECO:0007669"/>
    <property type="project" value="InterPro"/>
</dbReference>
<evidence type="ECO:0000256" key="6">
    <source>
        <dbReference type="ARBA" id="ARBA00022989"/>
    </source>
</evidence>
<dbReference type="Gene3D" id="1.20.1530.20">
    <property type="match status" value="1"/>
</dbReference>
<evidence type="ECO:0000256" key="1">
    <source>
        <dbReference type="ARBA" id="ARBA00004651"/>
    </source>
</evidence>
<evidence type="ECO:0000256" key="2">
    <source>
        <dbReference type="ARBA" id="ARBA00010145"/>
    </source>
</evidence>
<feature type="transmembrane region" description="Helical" evidence="8">
    <location>
        <begin position="64"/>
        <end position="86"/>
    </location>
</feature>
<feature type="transmembrane region" description="Helical" evidence="8">
    <location>
        <begin position="182"/>
        <end position="202"/>
    </location>
</feature>
<name>A0A0P1G2K2_THAGE</name>
<evidence type="ECO:0000313" key="10">
    <source>
        <dbReference type="Proteomes" id="UP000051587"/>
    </source>
</evidence>
<evidence type="ECO:0000256" key="5">
    <source>
        <dbReference type="ARBA" id="ARBA00022692"/>
    </source>
</evidence>
<keyword evidence="3" id="KW-0813">Transport</keyword>
<evidence type="ECO:0000313" key="9">
    <source>
        <dbReference type="EMBL" id="CUH68065.1"/>
    </source>
</evidence>
<dbReference type="AlphaFoldDB" id="A0A0P1G2K2"/>
<evidence type="ECO:0000256" key="3">
    <source>
        <dbReference type="ARBA" id="ARBA00022448"/>
    </source>
</evidence>
<evidence type="ECO:0000256" key="7">
    <source>
        <dbReference type="ARBA" id="ARBA00023136"/>
    </source>
</evidence>
<keyword evidence="5 8" id="KW-0812">Transmembrane</keyword>
<dbReference type="OrthoDB" id="3238001at2"/>
<feature type="transmembrane region" description="Helical" evidence="8">
    <location>
        <begin position="122"/>
        <end position="143"/>
    </location>
</feature>
<comment type="subcellular location">
    <subcellularLocation>
        <location evidence="1">Cell membrane</location>
        <topology evidence="1">Multi-pass membrane protein</topology>
    </subcellularLocation>
</comment>
<sequence length="305" mass="31809">MLIQMVNILGPILAMTLIGYVMGRSSLGLETRTLSTVVILVATPALIFNTLTSLHVTPETIGRMAAAALLCLSLAGGLGLAVLLLVGGSVRSFLPPLMLPNSGNMGLPLVVLAFGSEGMQLGVAYFFVVALVQHTVGLSIYAGTLRLRALARQPLIYSVAAVLLVTWFDLPVPQILLTTTEMLGGMMIPAMLLLLGTSLASLQIADLRPALMVAVGRLLIGVLSAAIVIFVLGLSGVAAGTVFLLATMPTAIISYVFAERYQRDARQVAGSVVVSTLLTFVCLPVLVWTALEISGGGLPVSVAQE</sequence>
<dbReference type="RefSeq" id="WP_058264052.1">
    <property type="nucleotide sequence ID" value="NZ_CP051181.1"/>
</dbReference>
<feature type="transmembrane region" description="Helical" evidence="8">
    <location>
        <begin position="270"/>
        <end position="291"/>
    </location>
</feature>
<keyword evidence="10" id="KW-1185">Reference proteome</keyword>
<feature type="transmembrane region" description="Helical" evidence="8">
    <location>
        <begin position="34"/>
        <end position="52"/>
    </location>
</feature>
<dbReference type="GO" id="GO:0005886">
    <property type="term" value="C:plasma membrane"/>
    <property type="evidence" value="ECO:0007669"/>
    <property type="project" value="UniProtKB-SubCell"/>
</dbReference>
<feature type="transmembrane region" description="Helical" evidence="8">
    <location>
        <begin position="238"/>
        <end position="258"/>
    </location>
</feature>
<dbReference type="EMBL" id="CYSA01000027">
    <property type="protein sequence ID" value="CUH68065.1"/>
    <property type="molecule type" value="Genomic_DNA"/>
</dbReference>
<evidence type="ECO:0000256" key="4">
    <source>
        <dbReference type="ARBA" id="ARBA00022475"/>
    </source>
</evidence>
<gene>
    <name evidence="9" type="ORF">TG4357_03370</name>
</gene>
<feature type="transmembrane region" description="Helical" evidence="8">
    <location>
        <begin position="6"/>
        <end position="22"/>
    </location>
</feature>
<keyword evidence="6 8" id="KW-1133">Transmembrane helix</keyword>
<keyword evidence="4" id="KW-1003">Cell membrane</keyword>
<feature type="transmembrane region" description="Helical" evidence="8">
    <location>
        <begin position="214"/>
        <end position="232"/>
    </location>
</feature>
<accession>A0A0P1G2K2</accession>
<dbReference type="PANTHER" id="PTHR36838:SF1">
    <property type="entry name" value="SLR1864 PROTEIN"/>
    <property type="match status" value="1"/>
</dbReference>
<keyword evidence="7 8" id="KW-0472">Membrane</keyword>
<dbReference type="STRING" id="53501.SAMN04488043_104241"/>
<dbReference type="Proteomes" id="UP000051587">
    <property type="component" value="Unassembled WGS sequence"/>
</dbReference>
<dbReference type="InterPro" id="IPR038770">
    <property type="entry name" value="Na+/solute_symporter_sf"/>
</dbReference>
<dbReference type="PANTHER" id="PTHR36838">
    <property type="entry name" value="AUXIN EFFLUX CARRIER FAMILY PROTEIN"/>
    <property type="match status" value="1"/>
</dbReference>
<proteinExistence type="inferred from homology"/>
<protein>
    <submittedName>
        <fullName evidence="9">Auxin efflux carrier</fullName>
    </submittedName>
</protein>
<organism evidence="9 10">
    <name type="scientific">Thalassovita gelatinovora</name>
    <name type="common">Thalassobius gelatinovorus</name>
    <dbReference type="NCBI Taxonomy" id="53501"/>
    <lineage>
        <taxon>Bacteria</taxon>
        <taxon>Pseudomonadati</taxon>
        <taxon>Pseudomonadota</taxon>
        <taxon>Alphaproteobacteria</taxon>
        <taxon>Rhodobacterales</taxon>
        <taxon>Roseobacteraceae</taxon>
        <taxon>Thalassovita</taxon>
    </lineage>
</organism>